<dbReference type="AlphaFoldDB" id="A0A086CIA1"/>
<dbReference type="InterPro" id="IPR030678">
    <property type="entry name" value="Peptide/Ni-bd"/>
</dbReference>
<dbReference type="EMBL" id="JPSP01000002">
    <property type="protein sequence ID" value="KFF41915.1"/>
    <property type="molecule type" value="Genomic_DNA"/>
</dbReference>
<dbReference type="GO" id="GO:0015833">
    <property type="term" value="P:peptide transport"/>
    <property type="evidence" value="ECO:0007669"/>
    <property type="project" value="TreeGrafter"/>
</dbReference>
<organism evidence="6 7">
    <name type="scientific">Candidatus Atelocyanobacterium thalassa isolate SIO64986</name>
    <dbReference type="NCBI Taxonomy" id="1527444"/>
    <lineage>
        <taxon>Bacteria</taxon>
        <taxon>Bacillati</taxon>
        <taxon>Cyanobacteriota</taxon>
        <taxon>Cyanophyceae</taxon>
        <taxon>Oscillatoriophycideae</taxon>
        <taxon>Chroococcales</taxon>
        <taxon>Aphanothecaceae</taxon>
        <taxon>Candidatus Atelocyanobacterium</taxon>
        <taxon>Candidatus Atelocyanobacterium thalassae</taxon>
    </lineage>
</organism>
<feature type="domain" description="Solute-binding protein family 5" evidence="5">
    <location>
        <begin position="88"/>
        <end position="492"/>
    </location>
</feature>
<dbReference type="PATRIC" id="fig|1527444.3.peg.286"/>
<comment type="caution">
    <text evidence="6">The sequence shown here is derived from an EMBL/GenBank/DDBJ whole genome shotgun (WGS) entry which is preliminary data.</text>
</comment>
<evidence type="ECO:0000256" key="1">
    <source>
        <dbReference type="ARBA" id="ARBA00004193"/>
    </source>
</evidence>
<dbReference type="PANTHER" id="PTHR30290">
    <property type="entry name" value="PERIPLASMIC BINDING COMPONENT OF ABC TRANSPORTER"/>
    <property type="match status" value="1"/>
</dbReference>
<comment type="subcellular location">
    <subcellularLocation>
        <location evidence="1">Cell membrane</location>
        <topology evidence="1">Lipid-anchor</topology>
    </subcellularLocation>
</comment>
<dbReference type="eggNOG" id="COG0747">
    <property type="taxonomic scope" value="Bacteria"/>
</dbReference>
<dbReference type="Pfam" id="PF00496">
    <property type="entry name" value="SBP_bac_5"/>
    <property type="match status" value="1"/>
</dbReference>
<dbReference type="PANTHER" id="PTHR30290:SF9">
    <property type="entry name" value="OLIGOPEPTIDE-BINDING PROTEIN APPA"/>
    <property type="match status" value="1"/>
</dbReference>
<accession>A0A086CIA1</accession>
<dbReference type="STRING" id="1527444.ucyna2_00294"/>
<dbReference type="Gene3D" id="3.90.76.10">
    <property type="entry name" value="Dipeptide-binding Protein, Domain 1"/>
    <property type="match status" value="1"/>
</dbReference>
<keyword evidence="3" id="KW-0813">Transport</keyword>
<dbReference type="PIRSF" id="PIRSF002741">
    <property type="entry name" value="MppA"/>
    <property type="match status" value="1"/>
</dbReference>
<evidence type="ECO:0000256" key="4">
    <source>
        <dbReference type="ARBA" id="ARBA00022729"/>
    </source>
</evidence>
<dbReference type="SUPFAM" id="SSF53850">
    <property type="entry name" value="Periplasmic binding protein-like II"/>
    <property type="match status" value="1"/>
</dbReference>
<dbReference type="InterPro" id="IPR000914">
    <property type="entry name" value="SBP_5_dom"/>
</dbReference>
<dbReference type="GO" id="GO:0042597">
    <property type="term" value="C:periplasmic space"/>
    <property type="evidence" value="ECO:0007669"/>
    <property type="project" value="UniProtKB-ARBA"/>
</dbReference>
<evidence type="ECO:0000313" key="7">
    <source>
        <dbReference type="Proteomes" id="UP000028922"/>
    </source>
</evidence>
<evidence type="ECO:0000256" key="3">
    <source>
        <dbReference type="ARBA" id="ARBA00022448"/>
    </source>
</evidence>
<reference evidence="6 7" key="1">
    <citation type="submission" date="2014-08" db="EMBL/GenBank/DDBJ databases">
        <title>Comparative genomics reveals surprising divergence of two closely related strains of uncultivated UCYN-A cyanobacteria.</title>
        <authorList>
            <person name="Bombar D."/>
            <person name="Heller P."/>
            <person name="Sanchez-Baracaldo P."/>
            <person name="Carter B.J."/>
            <person name="Zert J.P."/>
        </authorList>
    </citation>
    <scope>NUCLEOTIDE SEQUENCE [LARGE SCALE GENOMIC DNA]</scope>
</reference>
<evidence type="ECO:0000259" key="5">
    <source>
        <dbReference type="Pfam" id="PF00496"/>
    </source>
</evidence>
<dbReference type="FunFam" id="3.90.76.10:FF:000004">
    <property type="entry name" value="Peptide ABC transporter substrate-binding protein"/>
    <property type="match status" value="1"/>
</dbReference>
<proteinExistence type="inferred from homology"/>
<comment type="similarity">
    <text evidence="2">Belongs to the bacterial solute-binding protein 5 family.</text>
</comment>
<protein>
    <submittedName>
        <fullName evidence="6">ABC-type dipeptide transport system, periplasmic component</fullName>
    </submittedName>
</protein>
<keyword evidence="4" id="KW-0732">Signal</keyword>
<evidence type="ECO:0000313" key="6">
    <source>
        <dbReference type="EMBL" id="KFF41915.1"/>
    </source>
</evidence>
<dbReference type="InterPro" id="IPR039424">
    <property type="entry name" value="SBP_5"/>
</dbReference>
<name>A0A086CIA1_9CHRO</name>
<dbReference type="PROSITE" id="PS01040">
    <property type="entry name" value="SBP_BACTERIAL_5"/>
    <property type="match status" value="1"/>
</dbReference>
<dbReference type="Gene3D" id="3.10.105.10">
    <property type="entry name" value="Dipeptide-binding Protein, Domain 3"/>
    <property type="match status" value="1"/>
</dbReference>
<gene>
    <name evidence="6" type="ORF">ucyna2_00294</name>
</gene>
<evidence type="ECO:0000256" key="2">
    <source>
        <dbReference type="ARBA" id="ARBA00005695"/>
    </source>
</evidence>
<sequence length="594" mass="67927">MVLPINCLDTMYKKKYIIFLRWLLIIFASICLLQLNACVVNNNKNQVVLSVLSDPKTFNAVLSQESPNIFSLTYEGLITENPITGRKEPALAKSWKISDDKLSILFTLRKNLKWSDGEDLTVDDVIFTYNNLYLNKKIPNNYRDNFRVGKSRDLPIIRKVDQQHIEFKISEPFAPFLDNAQLPILPAHSLLKTVKDVDEKGNPKFLSTWGTDTPPKNIIVNGPFKIKKYITSQRIIFEKNPYYWKKDFEGSQLPNIENVIWEIVESTDTALLQFRSGGLDSISVTPEYFSLLKREEKRNNFTIYNGGPSYSTNFMSFNLNKGERDGKFLVDPIKSSWFNNKNFRQAIAYGINRTRIINNIYRGLGSLQNTQISTQSPYYDKEIKGYDYNVQKSRDLLLKEGFKYDGDSNLLDKNGNRIEFNLITNAGNKVREAIGAQVKEDLKELGIKVNFSPLAFNVLIDKLSNSLDWEANIIGLTGGNEPHSPNVWYTDGNLHMFNQDLQSNSSLITGRVVSGWEKKIEDLYVAGSQELSIEKRKNIYAEAQKTVSENLPFIYLVNPYSFAAVKDRFTGINYSPLGGAFWNVDTLSVRDIEE</sequence>
<dbReference type="GO" id="GO:0043190">
    <property type="term" value="C:ATP-binding cassette (ABC) transporter complex"/>
    <property type="evidence" value="ECO:0007669"/>
    <property type="project" value="InterPro"/>
</dbReference>
<dbReference type="CDD" id="cd08500">
    <property type="entry name" value="PBP2_NikA_DppA_OppA_like_4"/>
    <property type="match status" value="1"/>
</dbReference>
<dbReference type="InterPro" id="IPR023765">
    <property type="entry name" value="SBP_5_CS"/>
</dbReference>
<dbReference type="GO" id="GO:1904680">
    <property type="term" value="F:peptide transmembrane transporter activity"/>
    <property type="evidence" value="ECO:0007669"/>
    <property type="project" value="TreeGrafter"/>
</dbReference>
<dbReference type="Gene3D" id="3.40.190.10">
    <property type="entry name" value="Periplasmic binding protein-like II"/>
    <property type="match status" value="1"/>
</dbReference>
<dbReference type="Proteomes" id="UP000028922">
    <property type="component" value="Unassembled WGS sequence"/>
</dbReference>